<evidence type="ECO:0000313" key="6">
    <source>
        <dbReference type="Proteomes" id="UP000095401"/>
    </source>
</evidence>
<feature type="signal peptide" evidence="3">
    <location>
        <begin position="1"/>
        <end position="31"/>
    </location>
</feature>
<dbReference type="Proteomes" id="UP000095401">
    <property type="component" value="Chromosome"/>
</dbReference>
<keyword evidence="2" id="KW-0812">Transmembrane</keyword>
<feature type="compositionally biased region" description="Low complexity" evidence="1">
    <location>
        <begin position="1266"/>
        <end position="1281"/>
    </location>
</feature>
<dbReference type="Pfam" id="PF07916">
    <property type="entry name" value="TraG_N"/>
    <property type="match status" value="1"/>
</dbReference>
<feature type="region of interest" description="Disordered" evidence="1">
    <location>
        <begin position="768"/>
        <end position="801"/>
    </location>
</feature>
<feature type="transmembrane region" description="Helical" evidence="2">
    <location>
        <begin position="479"/>
        <end position="498"/>
    </location>
</feature>
<dbReference type="RefSeq" id="WP_070079227.1">
    <property type="nucleotide sequence ID" value="NZ_CP017415.1"/>
</dbReference>
<name>A0A1D8IQV1_9GAMM</name>
<protein>
    <recommendedName>
        <fullName evidence="4">TraG N-terminal Proteobacteria domain-containing protein</fullName>
    </recommendedName>
</protein>
<gene>
    <name evidence="5" type="ORF">BI364_13700</name>
</gene>
<reference evidence="6" key="1">
    <citation type="submission" date="2016-09" db="EMBL/GenBank/DDBJ databases">
        <title>Acidihalobacter prosperus F5.</title>
        <authorList>
            <person name="Khaleque H.N."/>
            <person name="Ramsay J.P."/>
            <person name="Kaksonen A.H."/>
            <person name="Boxall N.J."/>
            <person name="Watkin E.L.J."/>
        </authorList>
    </citation>
    <scope>NUCLEOTIDE SEQUENCE [LARGE SCALE GENOMIC DNA]</scope>
    <source>
        <strain evidence="6">F5</strain>
    </source>
</reference>
<dbReference type="EMBL" id="CP017415">
    <property type="protein sequence ID" value="AOU98872.1"/>
    <property type="molecule type" value="Genomic_DNA"/>
</dbReference>
<feature type="transmembrane region" description="Helical" evidence="2">
    <location>
        <begin position="95"/>
        <end position="113"/>
    </location>
</feature>
<evidence type="ECO:0000313" key="5">
    <source>
        <dbReference type="EMBL" id="AOU98872.1"/>
    </source>
</evidence>
<feature type="compositionally biased region" description="Low complexity" evidence="1">
    <location>
        <begin position="1205"/>
        <end position="1216"/>
    </location>
</feature>
<feature type="chain" id="PRO_5009108407" description="TraG N-terminal Proteobacteria domain-containing protein" evidence="3">
    <location>
        <begin position="32"/>
        <end position="1292"/>
    </location>
</feature>
<feature type="compositionally biased region" description="Pro residues" evidence="1">
    <location>
        <begin position="1252"/>
        <end position="1265"/>
    </location>
</feature>
<dbReference type="KEGG" id="aprs:BI364_13700"/>
<keyword evidence="6" id="KW-1185">Reference proteome</keyword>
<keyword evidence="2" id="KW-0472">Membrane</keyword>
<feature type="compositionally biased region" description="Low complexity" evidence="1">
    <location>
        <begin position="774"/>
        <end position="787"/>
    </location>
</feature>
<proteinExistence type="predicted"/>
<feature type="transmembrane region" description="Helical" evidence="2">
    <location>
        <begin position="69"/>
        <end position="89"/>
    </location>
</feature>
<evidence type="ECO:0000256" key="2">
    <source>
        <dbReference type="SAM" id="Phobius"/>
    </source>
</evidence>
<feature type="region of interest" description="Disordered" evidence="1">
    <location>
        <begin position="1198"/>
        <end position="1292"/>
    </location>
</feature>
<feature type="transmembrane region" description="Helical" evidence="2">
    <location>
        <begin position="39"/>
        <end position="57"/>
    </location>
</feature>
<keyword evidence="3" id="KW-0732">Signal</keyword>
<feature type="domain" description="TraG N-terminal Proteobacteria" evidence="4">
    <location>
        <begin position="43"/>
        <end position="518"/>
    </location>
</feature>
<accession>A0A1D8IQV1</accession>
<evidence type="ECO:0000256" key="1">
    <source>
        <dbReference type="SAM" id="MobiDB-lite"/>
    </source>
</evidence>
<feature type="transmembrane region" description="Helical" evidence="2">
    <location>
        <begin position="428"/>
        <end position="446"/>
    </location>
</feature>
<feature type="transmembrane region" description="Helical" evidence="2">
    <location>
        <begin position="392"/>
        <end position="416"/>
    </location>
</feature>
<dbReference type="InterPro" id="IPR012931">
    <property type="entry name" value="TraG_N_Proteobacteria"/>
</dbReference>
<keyword evidence="2" id="KW-1133">Transmembrane helix</keyword>
<evidence type="ECO:0000256" key="3">
    <source>
        <dbReference type="SAM" id="SignalP"/>
    </source>
</evidence>
<sequence length="1292" mass="129474">MKPHRSQSSILTRLTYLCALLALVSPLSAFAGTANPAGATAWTVYAFANGNTIYNILQAATGLVSSSAYWALLGFLVTVGIIGLSIAAAHRSASAGKIVGTFIAIVALTNIGLKTTATVYITDTVTGYSNTLSNVPLLIALPEAIASTAGYSITKTLEQFFTIPGDLTVSGGGFNLANSLVQASTEVQVTDPNVRATLAAFTQNCIVPSIVSGRISPYAMIKSSDLWGTSGPLSLVDGSPLTPVYTDTQPAGAMVPCGPSGVGGNTPTATNTTPAVSGQDAFDYLRSFFAAAAPGWLADSASTYGNTSAYSWLSGSMASAQSFLFGGALTSGSGQSIEQAAAINALRPALNAAEIASGNSAAVTAMAISQAKQSQVSSWGTAAVIFRDMSGYLYSVLQAFLIAMTPLIIAAAFIPGAGKRLLISYTQVIIWLALWEPTLALVNFIIDSYSQGQMGGVLGSSGGYSMANMGAVTQMTSHLVLAGGFLASMVPLITWGLVKGGIAFTEFLAGGMGAALASQAGSAAATGNLSLGNKSFNNTSIDQEMELYKLSAGSGGAMVGLPGPGSSETYTASGIQANVDGSAISQQLAASRSAIEAQTAAVTQSSVVTAKSAASAAESAQTSASESAANALGEAGQGGHTITAGEAASYQTQANHAVSTLASNLIKAGASADQVKKNIAEAGVSMTGAGVAKMLQGLVEKGQITEDAADAGAIDLAKRGGKEGVKAAEAGGAEAMSFIEKSGKFVKVSGKVVGGVLGAALSAMDTKTGGTLQSSTDAKASTSTDHTQSNKVENGETEAESLGHNAKVEAAMSQFNSSMASATKGLGHNISETYQKAADLSKLASRGYSVAHSAQLTSNATASLTVPVGFDSSGAALRTVDGALTMQENKTKHLSSMLGSLQEQVQHTIAGDGSKIAAPTAPGLTQAQMQSAQQESQHARTVLASPKYQQALSKAEAEFSGKPGSTEFDQERAAFKSQYLAKTKTATDAAGTISATAQTKLNAEKGKVTTETASQNKAIAKQEAQTGAALNSANPFSPMTVGEQYGSTAAKEAHNLIATIGEGGVASLATVASNWAGGDLKDLAKIKVPGAEGMTIGAIAAKMGTSVNGLLKTTAQTVANASRNLAEDTRSGVAELLDAGGGADLLADGGMAALGLATAALAEVGGAGYVGYQAGTVLDRWTGASSKVADWAEDLAGSGAADPQATAPTSRAAPSTGMVNRGVAADQAAYGEPGGTDHAPLSMPTLTGSPSVPAPPTPSIGPAPNPETGGPTPGELGAEGTDGPDIPRDSSS</sequence>
<organism evidence="5 6">
    <name type="scientific">Acidihalobacter yilgarnensis</name>
    <dbReference type="NCBI Taxonomy" id="2819280"/>
    <lineage>
        <taxon>Bacteria</taxon>
        <taxon>Pseudomonadati</taxon>
        <taxon>Pseudomonadota</taxon>
        <taxon>Gammaproteobacteria</taxon>
        <taxon>Chromatiales</taxon>
        <taxon>Ectothiorhodospiraceae</taxon>
        <taxon>Acidihalobacter</taxon>
    </lineage>
</organism>
<evidence type="ECO:0000259" key="4">
    <source>
        <dbReference type="Pfam" id="PF07916"/>
    </source>
</evidence>